<proteinExistence type="predicted"/>
<organism evidence="4 5">
    <name type="scientific">Candidatus Nitronereus thalassa</name>
    <dbReference type="NCBI Taxonomy" id="3020898"/>
    <lineage>
        <taxon>Bacteria</taxon>
        <taxon>Pseudomonadati</taxon>
        <taxon>Nitrospirota</taxon>
        <taxon>Nitrospiria</taxon>
        <taxon>Nitrospirales</taxon>
        <taxon>Nitrospiraceae</taxon>
        <taxon>Candidatus Nitronereus</taxon>
    </lineage>
</organism>
<dbReference type="CDD" id="cd00118">
    <property type="entry name" value="LysM"/>
    <property type="match status" value="1"/>
</dbReference>
<accession>A0ABU3KDK3</accession>
<dbReference type="InterPro" id="IPR002355">
    <property type="entry name" value="Cu_oxidase_Cu_BS"/>
</dbReference>
<dbReference type="PROSITE" id="PS51782">
    <property type="entry name" value="LYSM"/>
    <property type="match status" value="1"/>
</dbReference>
<dbReference type="InterPro" id="IPR008972">
    <property type="entry name" value="Cupredoxin"/>
</dbReference>
<keyword evidence="1" id="KW-0479">Metal-binding</keyword>
<dbReference type="SMART" id="SM00257">
    <property type="entry name" value="LysM"/>
    <property type="match status" value="1"/>
</dbReference>
<protein>
    <submittedName>
        <fullName evidence="4">LysM peptidoglycan-binding domain-containing protein</fullName>
    </submittedName>
</protein>
<evidence type="ECO:0000259" key="3">
    <source>
        <dbReference type="PROSITE" id="PS51782"/>
    </source>
</evidence>
<dbReference type="EMBL" id="JAQOUE010000002">
    <property type="protein sequence ID" value="MDT7044187.1"/>
    <property type="molecule type" value="Genomic_DNA"/>
</dbReference>
<dbReference type="RefSeq" id="WP_313834772.1">
    <property type="nucleotide sequence ID" value="NZ_JAQOUE010000002.1"/>
</dbReference>
<dbReference type="Pfam" id="PF01476">
    <property type="entry name" value="LysM"/>
    <property type="match status" value="1"/>
</dbReference>
<dbReference type="Gene3D" id="3.10.350.10">
    <property type="entry name" value="LysM domain"/>
    <property type="match status" value="1"/>
</dbReference>
<feature type="region of interest" description="Disordered" evidence="2">
    <location>
        <begin position="1694"/>
        <end position="1718"/>
    </location>
</feature>
<feature type="region of interest" description="Disordered" evidence="2">
    <location>
        <begin position="250"/>
        <end position="272"/>
    </location>
</feature>
<dbReference type="InterPro" id="IPR018392">
    <property type="entry name" value="LysM"/>
</dbReference>
<reference evidence="4 5" key="1">
    <citation type="journal article" date="2023" name="ISME J.">
        <title>Cultivation and genomic characterization of novel and ubiquitous marine nitrite-oxidizing bacteria from the Nitrospirales.</title>
        <authorList>
            <person name="Mueller A.J."/>
            <person name="Daebeler A."/>
            <person name="Herbold C.W."/>
            <person name="Kirkegaard R.H."/>
            <person name="Daims H."/>
        </authorList>
    </citation>
    <scope>NUCLEOTIDE SEQUENCE [LARGE SCALE GENOMIC DNA]</scope>
    <source>
        <strain evidence="4 5">EB</strain>
    </source>
</reference>
<evidence type="ECO:0000256" key="1">
    <source>
        <dbReference type="ARBA" id="ARBA00022723"/>
    </source>
</evidence>
<sequence>MFHFTRHLMKQRASLAWGSLIALSLFVLPVTGVVAETPAPHDRVHKTGMNHQNPEWAERLKGQTIIENSQEGRAERSALVEKQHERLMEQMQKEMSDPNSGGFNSMSMMHQYGAGKGNYLLQSNGDIEPVSMGGGGKCPATASVKHYDVSAIDVEITLNQWLDYYPGYMYVLTENIDKVRDEEAANAEAREVEGHHNPGGVKNGIQDQYIQPLVIRGNQGDCVKITLRNGLEFGEDVSLHINGSSMVISKTGQPATTTNPDSVASGPSDDCDTDCDPVPVEMEWYIHPDTQEGGRQFHSYSNDRELTVMGLFGVFVVEPAGSKYLDPLGTGPATEMPSGWQAVIQNGMGPDFREFVLIYHEVGDEAFRPVNKHGDFLPQRDPLTDAYRPGARALNYRSEPFGINNMHVQHEYFGFEDESMAYSSYTFGDAGPTIPRSYLGDPAKFRLVHGGSEVFHSHHPHGGAIRWTRSPRAVDQMPMWHKGQNGPVKYPLIRAKTDRVDVEVIGPSEALDLETECGSGLCQYLAGDFLFHCHVAHHYVAGMWGYWRVYNTLQVPGVKNDVMAPLRELPDRVGRIPKPVTSDQLVGTTVDWFGKKFKIVPKGTKSVWDKNPATVNIYDWVEMQLPTRGLPGHTDDEIGQLKSYDATVVDWVWEGDRAMSEKESTTENPKYHPEWQGYEAGKRRAIWFEPTTGKVAWPWLTPHFGKRAPFSPDRNPAPWLEMIHLDDDGQPSVEPAKPGENGRWSLCPDRAGSQKYNVHFIKLPIELSAAQGNQPAVVDPNGLLYVSHDEEEAIRNNNDLKVPLVFRANIYDCMDWILTSEWLDDDITNFQSSKINTHFHFVQFDNQASDGVISGFSYDQSMRPFTQFEKKSDKGLPVPMNAKLTKPARKGDRTIHVTNAGQYHVGTVLLVGADNVKGNEVKRIVAIDGAGDAGGSSAAPSASGGDYVVRPGDTLGGIAVSHGTSVEALKSMNGISDANMIHVGQKLQIPGSGGSGHGEPMPAVGGPGTITFKKPLAHDHPVGDIVTVEFVRQRFWADSDVGSVFCHDHAFGGTTWPHGAVCTFLIEPFGSTWHDPVTGEEKRTGPVMDIHTVEPVGYGVSGSFRELMIQIMDTVPHTVNVVTAGNPPGQPVEVALEAGRTVSFQMPPNNMIKMTPMPFLNGGTHTTGGAINFRAEPFAQRLANNPATSQIFSSTTHGDPSTSMVRAYLGDAIVFRLVDVTMNESNVFTISGHNFLTERYAGDANRKNSIHIGIAERYDLVVAQAGGPRLQPGDYMYFNGRSSKLSEGSWGVIRVLDKEVPDLKPLPNAAYGPQGIKKPLPICPADAPVKSFNVVAMDFPEMAFNPNVEEPIEVDFERKIEVRNPDAKIYVLEEEVAKVSGEFQPMPLTLRANVGDCLKVNLTNKMKESRASFSAFSLAFDPKDSQGVNLGNNPGDQTIAPGESRTYTYYADPFFGETQSLVWDWGNVAMNPRNGLYGGIIIGPKGSQYRDPKTGADISLKNSWTADVIVDRTVPGNAHRANYRDVALFFQDEDNIIGTSFMPYVQNVAGLIGVNYRNEPYLYREEQGCSLGKMFQPCNVDDPADPATPLIEAHAGDPVRIHVFGASNEQNGMFTLEKHEWPIEPFMGGADQISVVEFSGSEGIDVFVPSAGGPYAMKGDYVYSNARLPYSQSGQWGYFRVLSKNDQRILPLGGAAPGVKEAEVPQSSEGSVRPISFK</sequence>
<dbReference type="SUPFAM" id="SSF49503">
    <property type="entry name" value="Cupredoxins"/>
    <property type="match status" value="5"/>
</dbReference>
<gene>
    <name evidence="4" type="ORF">PPG34_17685</name>
</gene>
<comment type="caution">
    <text evidence="4">The sequence shown here is derived from an EMBL/GenBank/DDBJ whole genome shotgun (WGS) entry which is preliminary data.</text>
</comment>
<evidence type="ECO:0000256" key="2">
    <source>
        <dbReference type="SAM" id="MobiDB-lite"/>
    </source>
</evidence>
<dbReference type="InterPro" id="IPR036779">
    <property type="entry name" value="LysM_dom_sf"/>
</dbReference>
<dbReference type="Gene3D" id="2.60.40.420">
    <property type="entry name" value="Cupredoxins - blue copper proteins"/>
    <property type="match status" value="3"/>
</dbReference>
<evidence type="ECO:0000313" key="5">
    <source>
        <dbReference type="Proteomes" id="UP001250932"/>
    </source>
</evidence>
<keyword evidence="5" id="KW-1185">Reference proteome</keyword>
<evidence type="ECO:0000313" key="4">
    <source>
        <dbReference type="EMBL" id="MDT7044187.1"/>
    </source>
</evidence>
<dbReference type="PROSITE" id="PS00080">
    <property type="entry name" value="MULTICOPPER_OXIDASE2"/>
    <property type="match status" value="1"/>
</dbReference>
<name>A0ABU3KDK3_9BACT</name>
<feature type="compositionally biased region" description="Polar residues" evidence="2">
    <location>
        <begin position="250"/>
        <end position="262"/>
    </location>
</feature>
<feature type="domain" description="LysM" evidence="3">
    <location>
        <begin position="945"/>
        <end position="989"/>
    </location>
</feature>
<dbReference type="SUPFAM" id="SSF54106">
    <property type="entry name" value="LysM domain"/>
    <property type="match status" value="1"/>
</dbReference>
<dbReference type="Proteomes" id="UP001250932">
    <property type="component" value="Unassembled WGS sequence"/>
</dbReference>